<keyword evidence="3" id="KW-1185">Reference proteome</keyword>
<sequence>MPRSENKTTNKEIESLDDILNDENFIFTSFGKMDFEDVQAGPSRQLPPRDNVAVVQRQSSLCREEPLASTGNSRDRAGETAQTTEAATLARENEELRKRLEILEQKLNRRNSSLEKS</sequence>
<feature type="compositionally biased region" description="Low complexity" evidence="1">
    <location>
        <begin position="79"/>
        <end position="90"/>
    </location>
</feature>
<protein>
    <submittedName>
        <fullName evidence="2">Uncharacterized protein</fullName>
    </submittedName>
</protein>
<dbReference type="EMBL" id="JADYXP020000032">
    <property type="protein sequence ID" value="KAL0098867.1"/>
    <property type="molecule type" value="Genomic_DNA"/>
</dbReference>
<dbReference type="Proteomes" id="UP001430953">
    <property type="component" value="Unassembled WGS sequence"/>
</dbReference>
<reference evidence="2 3" key="1">
    <citation type="submission" date="2023-03" db="EMBL/GenBank/DDBJ databases">
        <title>High recombination rates correlate with genetic variation in Cardiocondyla obscurior ants.</title>
        <authorList>
            <person name="Errbii M."/>
        </authorList>
    </citation>
    <scope>NUCLEOTIDE SEQUENCE [LARGE SCALE GENOMIC DNA]</scope>
    <source>
        <strain evidence="2">Alpha-2009</strain>
        <tissue evidence="2">Whole body</tissue>
    </source>
</reference>
<feature type="region of interest" description="Disordered" evidence="1">
    <location>
        <begin position="38"/>
        <end position="94"/>
    </location>
</feature>
<comment type="caution">
    <text evidence="2">The sequence shown here is derived from an EMBL/GenBank/DDBJ whole genome shotgun (WGS) entry which is preliminary data.</text>
</comment>
<name>A0AAW2E6G3_9HYME</name>
<proteinExistence type="predicted"/>
<organism evidence="2 3">
    <name type="scientific">Cardiocondyla obscurior</name>
    <dbReference type="NCBI Taxonomy" id="286306"/>
    <lineage>
        <taxon>Eukaryota</taxon>
        <taxon>Metazoa</taxon>
        <taxon>Ecdysozoa</taxon>
        <taxon>Arthropoda</taxon>
        <taxon>Hexapoda</taxon>
        <taxon>Insecta</taxon>
        <taxon>Pterygota</taxon>
        <taxon>Neoptera</taxon>
        <taxon>Endopterygota</taxon>
        <taxon>Hymenoptera</taxon>
        <taxon>Apocrita</taxon>
        <taxon>Aculeata</taxon>
        <taxon>Formicoidea</taxon>
        <taxon>Formicidae</taxon>
        <taxon>Myrmicinae</taxon>
        <taxon>Cardiocondyla</taxon>
    </lineage>
</organism>
<dbReference type="AlphaFoldDB" id="A0AAW2E6G3"/>
<evidence type="ECO:0000256" key="1">
    <source>
        <dbReference type="SAM" id="MobiDB-lite"/>
    </source>
</evidence>
<accession>A0AAW2E6G3</accession>
<evidence type="ECO:0000313" key="2">
    <source>
        <dbReference type="EMBL" id="KAL0098867.1"/>
    </source>
</evidence>
<gene>
    <name evidence="2" type="ORF">PUN28_020854</name>
</gene>
<evidence type="ECO:0000313" key="3">
    <source>
        <dbReference type="Proteomes" id="UP001430953"/>
    </source>
</evidence>